<dbReference type="Proteomes" id="UP000297720">
    <property type="component" value="Unassembled WGS sequence"/>
</dbReference>
<dbReference type="GO" id="GO:0006351">
    <property type="term" value="P:DNA-templated transcription"/>
    <property type="evidence" value="ECO:0007669"/>
    <property type="project" value="TreeGrafter"/>
</dbReference>
<feature type="domain" description="HTH lysR-type" evidence="5">
    <location>
        <begin position="19"/>
        <end position="71"/>
    </location>
</feature>
<evidence type="ECO:0000256" key="3">
    <source>
        <dbReference type="ARBA" id="ARBA00023125"/>
    </source>
</evidence>
<dbReference type="InterPro" id="IPR005119">
    <property type="entry name" value="LysR_subst-bd"/>
</dbReference>
<evidence type="ECO:0000256" key="2">
    <source>
        <dbReference type="ARBA" id="ARBA00023015"/>
    </source>
</evidence>
<dbReference type="InterPro" id="IPR036390">
    <property type="entry name" value="WH_DNA-bd_sf"/>
</dbReference>
<dbReference type="PANTHER" id="PTHR30537:SF26">
    <property type="entry name" value="GLYCINE CLEAVAGE SYSTEM TRANSCRIPTIONAL ACTIVATOR"/>
    <property type="match status" value="1"/>
</dbReference>
<comment type="caution">
    <text evidence="7">The sequence shown here is derived from an EMBL/GenBank/DDBJ whole genome shotgun (WGS) entry which is preliminary data.</text>
</comment>
<keyword evidence="3" id="KW-0238">DNA-binding</keyword>
<dbReference type="FunFam" id="1.10.10.10:FF:000038">
    <property type="entry name" value="Glycine cleavage system transcriptional activator"/>
    <property type="match status" value="1"/>
</dbReference>
<dbReference type="Proteomes" id="UP000297914">
    <property type="component" value="Unassembled WGS sequence"/>
</dbReference>
<dbReference type="CDD" id="cd08432">
    <property type="entry name" value="PBP2_GcdR_TrpI_HvrB_AmpR_like"/>
    <property type="match status" value="1"/>
</dbReference>
<keyword evidence="8" id="KW-1185">Reference proteome</keyword>
<protein>
    <submittedName>
        <fullName evidence="7">LysR family transcriptional regulator</fullName>
    </submittedName>
</protein>
<sequence length="314" mass="35442">MKANQTHKRKLYIAQIGALHTFEAAARHGSYSRAAEELFITQAAVSQQIRGLEQSLGVKLFVREGRNMRLTERGTRLLPWVSQGMAAFEQGMAALECEPLAGVLNVTVNPSFASRWLMPRLWRFVERHPEVEVRLNANSQVQPIGRGGMDLAIRYCNRVDPEMSSCLLIRECVFPVCSPALAERLQRIEDLYDTVIVSGPDYAGVSWEKWLQESGYRLDLSRIKRFEVNNNSLAIDMVLSGKGVALSRNVLAGDLIASGLLTRLFTRSYHPDNDYHLIWDPDSPRLTRIRCFTDWLKEEVAQGPGCQPDIQAEP</sequence>
<dbReference type="Gene3D" id="1.10.10.10">
    <property type="entry name" value="Winged helix-like DNA-binding domain superfamily/Winged helix DNA-binding domain"/>
    <property type="match status" value="1"/>
</dbReference>
<evidence type="ECO:0000313" key="9">
    <source>
        <dbReference type="Proteomes" id="UP000297914"/>
    </source>
</evidence>
<evidence type="ECO:0000313" key="8">
    <source>
        <dbReference type="Proteomes" id="UP000297720"/>
    </source>
</evidence>
<proteinExistence type="inferred from homology"/>
<dbReference type="EMBL" id="QORL01000059">
    <property type="protein sequence ID" value="TFF71538.1"/>
    <property type="molecule type" value="Genomic_DNA"/>
</dbReference>
<keyword evidence="4" id="KW-0804">Transcription</keyword>
<dbReference type="AlphaFoldDB" id="A0A5F0K5N7"/>
<dbReference type="SUPFAM" id="SSF46785">
    <property type="entry name" value="Winged helix' DNA-binding domain"/>
    <property type="match status" value="1"/>
</dbReference>
<dbReference type="Pfam" id="PF00126">
    <property type="entry name" value="HTH_1"/>
    <property type="match status" value="1"/>
</dbReference>
<evidence type="ECO:0000256" key="1">
    <source>
        <dbReference type="ARBA" id="ARBA00009437"/>
    </source>
</evidence>
<dbReference type="PANTHER" id="PTHR30537">
    <property type="entry name" value="HTH-TYPE TRANSCRIPTIONAL REGULATOR"/>
    <property type="match status" value="1"/>
</dbReference>
<dbReference type="Pfam" id="PF03466">
    <property type="entry name" value="LysR_substrate"/>
    <property type="match status" value="1"/>
</dbReference>
<organism evidence="7 9">
    <name type="scientific">Aeromonas taiwanensis</name>
    <dbReference type="NCBI Taxonomy" id="633417"/>
    <lineage>
        <taxon>Bacteria</taxon>
        <taxon>Pseudomonadati</taxon>
        <taxon>Pseudomonadota</taxon>
        <taxon>Gammaproteobacteria</taxon>
        <taxon>Aeromonadales</taxon>
        <taxon>Aeromonadaceae</taxon>
        <taxon>Aeromonas</taxon>
    </lineage>
</organism>
<gene>
    <name evidence="6" type="ORF">DRM93_20020</name>
    <name evidence="7" type="ORF">DRM94_20020</name>
</gene>
<dbReference type="InterPro" id="IPR000847">
    <property type="entry name" value="LysR_HTH_N"/>
</dbReference>
<dbReference type="EMBL" id="QORK01000059">
    <property type="protein sequence ID" value="TFF74432.1"/>
    <property type="molecule type" value="Genomic_DNA"/>
</dbReference>
<name>A0A5F0K5N7_9GAMM</name>
<dbReference type="GO" id="GO:0043565">
    <property type="term" value="F:sequence-specific DNA binding"/>
    <property type="evidence" value="ECO:0007669"/>
    <property type="project" value="TreeGrafter"/>
</dbReference>
<dbReference type="OrthoDB" id="5526340at2"/>
<dbReference type="SUPFAM" id="SSF53850">
    <property type="entry name" value="Periplasmic binding protein-like II"/>
    <property type="match status" value="1"/>
</dbReference>
<dbReference type="Gene3D" id="3.40.190.10">
    <property type="entry name" value="Periplasmic binding protein-like II"/>
    <property type="match status" value="2"/>
</dbReference>
<accession>A0A5F0K5N7</accession>
<dbReference type="InterPro" id="IPR058163">
    <property type="entry name" value="LysR-type_TF_proteobact-type"/>
</dbReference>
<evidence type="ECO:0000259" key="5">
    <source>
        <dbReference type="PROSITE" id="PS50931"/>
    </source>
</evidence>
<keyword evidence="2" id="KW-0805">Transcription regulation</keyword>
<evidence type="ECO:0000256" key="4">
    <source>
        <dbReference type="ARBA" id="ARBA00023163"/>
    </source>
</evidence>
<evidence type="ECO:0000313" key="6">
    <source>
        <dbReference type="EMBL" id="TFF71538.1"/>
    </source>
</evidence>
<dbReference type="RefSeq" id="WP_134697149.1">
    <property type="nucleotide sequence ID" value="NZ_JALNPI010000023.1"/>
</dbReference>
<dbReference type="PRINTS" id="PR00039">
    <property type="entry name" value="HTHLYSR"/>
</dbReference>
<dbReference type="PROSITE" id="PS50931">
    <property type="entry name" value="HTH_LYSR"/>
    <property type="match status" value="1"/>
</dbReference>
<dbReference type="InterPro" id="IPR036388">
    <property type="entry name" value="WH-like_DNA-bd_sf"/>
</dbReference>
<reference evidence="7 9" key="1">
    <citation type="submission" date="2018-06" db="EMBL/GenBank/DDBJ databases">
        <title>Occurrence of a novel blaKPC-2- and qnrS2- harbouring IncP6 plasmid from Aeromonas taiwanensis isolates recovered from the river sediments.</title>
        <authorList>
            <person name="Zheng B."/>
            <person name="Yu X."/>
            <person name="Xiao Y."/>
        </authorList>
    </citation>
    <scope>NUCLEOTIDE SEQUENCE [LARGE SCALE GENOMIC DNA]</scope>
    <source>
        <strain evidence="6 8">1713</strain>
        <strain evidence="7 9">198</strain>
    </source>
</reference>
<evidence type="ECO:0000313" key="7">
    <source>
        <dbReference type="EMBL" id="TFF74432.1"/>
    </source>
</evidence>
<comment type="similarity">
    <text evidence="1">Belongs to the LysR transcriptional regulatory family.</text>
</comment>
<dbReference type="GO" id="GO:0003700">
    <property type="term" value="F:DNA-binding transcription factor activity"/>
    <property type="evidence" value="ECO:0007669"/>
    <property type="project" value="InterPro"/>
</dbReference>